<feature type="signal peptide" evidence="2">
    <location>
        <begin position="1"/>
        <end position="19"/>
    </location>
</feature>
<dbReference type="InterPro" id="IPR019076">
    <property type="entry name" value="Spore_lipoprot_YhcN/YlaJ-like"/>
</dbReference>
<keyword evidence="2" id="KW-0732">Signal</keyword>
<comment type="caution">
    <text evidence="3">The sequence shown here is derived from an EMBL/GenBank/DDBJ whole genome shotgun (WGS) entry which is preliminary data.</text>
</comment>
<name>A0ABW4VZX5_9BACI</name>
<feature type="chain" id="PRO_5046715511" evidence="2">
    <location>
        <begin position="20"/>
        <end position="188"/>
    </location>
</feature>
<dbReference type="RefSeq" id="WP_377557768.1">
    <property type="nucleotide sequence ID" value="NZ_JBHUHQ010000016.1"/>
</dbReference>
<accession>A0ABW4VZX5</accession>
<evidence type="ECO:0000256" key="2">
    <source>
        <dbReference type="SAM" id="SignalP"/>
    </source>
</evidence>
<evidence type="ECO:0000313" key="3">
    <source>
        <dbReference type="EMBL" id="MFD2045152.1"/>
    </source>
</evidence>
<protein>
    <submittedName>
        <fullName evidence="3">YhcN/YlaJ family sporulation lipoprotein</fullName>
    </submittedName>
</protein>
<dbReference type="PROSITE" id="PS51257">
    <property type="entry name" value="PROKAR_LIPOPROTEIN"/>
    <property type="match status" value="1"/>
</dbReference>
<feature type="region of interest" description="Disordered" evidence="1">
    <location>
        <begin position="24"/>
        <end position="48"/>
    </location>
</feature>
<keyword evidence="3" id="KW-0449">Lipoprotein</keyword>
<evidence type="ECO:0000256" key="1">
    <source>
        <dbReference type="SAM" id="MobiDB-lite"/>
    </source>
</evidence>
<sequence>MKYVLSSFLVLLIALTACTTDNTTTEQEKIADELDPTRDEGPVRDTEFKDPEAKSRLGYVNYTKEQFDRDPEKDRVVTMDRSEMADIIARLILRHEAFDEIATLVTGDEVLIAYEKNEMLDENEAADVAKKSAASVMPRYFDIYVSDNNVLIRDIESLHNSTTTDSDYENTIKSIINEMKKSPQGTDE</sequence>
<keyword evidence="4" id="KW-1185">Reference proteome</keyword>
<feature type="compositionally biased region" description="Basic and acidic residues" evidence="1">
    <location>
        <begin position="26"/>
        <end position="48"/>
    </location>
</feature>
<dbReference type="Pfam" id="PF09580">
    <property type="entry name" value="Spore_YhcN_YlaJ"/>
    <property type="match status" value="1"/>
</dbReference>
<dbReference type="Proteomes" id="UP001597383">
    <property type="component" value="Unassembled WGS sequence"/>
</dbReference>
<organism evidence="3 4">
    <name type="scientific">Ornithinibacillus salinisoli</name>
    <dbReference type="NCBI Taxonomy" id="1848459"/>
    <lineage>
        <taxon>Bacteria</taxon>
        <taxon>Bacillati</taxon>
        <taxon>Bacillota</taxon>
        <taxon>Bacilli</taxon>
        <taxon>Bacillales</taxon>
        <taxon>Bacillaceae</taxon>
        <taxon>Ornithinibacillus</taxon>
    </lineage>
</organism>
<reference evidence="4" key="1">
    <citation type="journal article" date="2019" name="Int. J. Syst. Evol. Microbiol.">
        <title>The Global Catalogue of Microorganisms (GCM) 10K type strain sequencing project: providing services to taxonomists for standard genome sequencing and annotation.</title>
        <authorList>
            <consortium name="The Broad Institute Genomics Platform"/>
            <consortium name="The Broad Institute Genome Sequencing Center for Infectious Disease"/>
            <person name="Wu L."/>
            <person name="Ma J."/>
        </authorList>
    </citation>
    <scope>NUCLEOTIDE SEQUENCE [LARGE SCALE GENOMIC DNA]</scope>
    <source>
        <strain evidence="4">R28</strain>
    </source>
</reference>
<gene>
    <name evidence="3" type="ORF">ACFSJF_12800</name>
</gene>
<dbReference type="EMBL" id="JBHUHQ010000016">
    <property type="protein sequence ID" value="MFD2045152.1"/>
    <property type="molecule type" value="Genomic_DNA"/>
</dbReference>
<proteinExistence type="predicted"/>
<evidence type="ECO:0000313" key="4">
    <source>
        <dbReference type="Proteomes" id="UP001597383"/>
    </source>
</evidence>